<gene>
    <name evidence="6" type="primary">pimB_3</name>
    <name evidence="6" type="ORF">EC9_30740</name>
</gene>
<evidence type="ECO:0000256" key="1">
    <source>
        <dbReference type="ARBA" id="ARBA00009481"/>
    </source>
</evidence>
<dbReference type="Pfam" id="PF13579">
    <property type="entry name" value="Glyco_trans_4_4"/>
    <property type="match status" value="1"/>
</dbReference>
<dbReference type="PANTHER" id="PTHR12526:SF640">
    <property type="entry name" value="COLANIC ACID BIOSYNTHESIS GLYCOSYLTRANSFERASE WCAL-RELATED"/>
    <property type="match status" value="1"/>
</dbReference>
<dbReference type="RefSeq" id="WP_145346399.1">
    <property type="nucleotide sequence ID" value="NZ_CP036261.1"/>
</dbReference>
<name>A0A517M215_9BACT</name>
<organism evidence="6 7">
    <name type="scientific">Rosistilla ulvae</name>
    <dbReference type="NCBI Taxonomy" id="1930277"/>
    <lineage>
        <taxon>Bacteria</taxon>
        <taxon>Pseudomonadati</taxon>
        <taxon>Planctomycetota</taxon>
        <taxon>Planctomycetia</taxon>
        <taxon>Pirellulales</taxon>
        <taxon>Pirellulaceae</taxon>
        <taxon>Rosistilla</taxon>
    </lineage>
</organism>
<feature type="domain" description="Glycosyl transferase family 1" evidence="4">
    <location>
        <begin position="195"/>
        <end position="350"/>
    </location>
</feature>
<feature type="domain" description="Glycosyltransferase subfamily 4-like N-terminal" evidence="5">
    <location>
        <begin position="15"/>
        <end position="176"/>
    </location>
</feature>
<evidence type="ECO:0000259" key="4">
    <source>
        <dbReference type="Pfam" id="PF00534"/>
    </source>
</evidence>
<reference evidence="6 7" key="1">
    <citation type="submission" date="2019-02" db="EMBL/GenBank/DDBJ databases">
        <title>Deep-cultivation of Planctomycetes and their phenomic and genomic characterization uncovers novel biology.</title>
        <authorList>
            <person name="Wiegand S."/>
            <person name="Jogler M."/>
            <person name="Boedeker C."/>
            <person name="Pinto D."/>
            <person name="Vollmers J."/>
            <person name="Rivas-Marin E."/>
            <person name="Kohn T."/>
            <person name="Peeters S.H."/>
            <person name="Heuer A."/>
            <person name="Rast P."/>
            <person name="Oberbeckmann S."/>
            <person name="Bunk B."/>
            <person name="Jeske O."/>
            <person name="Meyerdierks A."/>
            <person name="Storesund J.E."/>
            <person name="Kallscheuer N."/>
            <person name="Luecker S."/>
            <person name="Lage O.M."/>
            <person name="Pohl T."/>
            <person name="Merkel B.J."/>
            <person name="Hornburger P."/>
            <person name="Mueller R.-W."/>
            <person name="Bruemmer F."/>
            <person name="Labrenz M."/>
            <person name="Spormann A.M."/>
            <person name="Op den Camp H."/>
            <person name="Overmann J."/>
            <person name="Amann R."/>
            <person name="Jetten M.S.M."/>
            <person name="Mascher T."/>
            <person name="Medema M.H."/>
            <person name="Devos D.P."/>
            <person name="Kaster A.-K."/>
            <person name="Ovreas L."/>
            <person name="Rohde M."/>
            <person name="Galperin M.Y."/>
            <person name="Jogler C."/>
        </authorList>
    </citation>
    <scope>NUCLEOTIDE SEQUENCE [LARGE SCALE GENOMIC DNA]</scope>
    <source>
        <strain evidence="6 7">EC9</strain>
    </source>
</reference>
<keyword evidence="3 6" id="KW-0808">Transferase</keyword>
<keyword evidence="2 6" id="KW-0328">Glycosyltransferase</keyword>
<proteinExistence type="inferred from homology"/>
<evidence type="ECO:0000256" key="3">
    <source>
        <dbReference type="ARBA" id="ARBA00022679"/>
    </source>
</evidence>
<keyword evidence="7" id="KW-1185">Reference proteome</keyword>
<evidence type="ECO:0000313" key="7">
    <source>
        <dbReference type="Proteomes" id="UP000319557"/>
    </source>
</evidence>
<dbReference type="InterPro" id="IPR001296">
    <property type="entry name" value="Glyco_trans_1"/>
</dbReference>
<dbReference type="Proteomes" id="UP000319557">
    <property type="component" value="Chromosome"/>
</dbReference>
<sequence length="375" mass="40628">MHVVHIVRDLDCSSGGPSRSIPALALSMAHLEPAIRVSVLFQDRGQAVTVDVDDAGGVRFDAIPSAKRSSGLADALVRIHAEEAVSVVHLHGLWSPTVHGAARRARAIRVPYVVSPRGMLSEACLNVKPLRKRVAWNLYQQRDLRFAAVIHATSEAERDDCMRRGLTQAIEIVPNGCDLPPDSALPLPRAFPVGRGKPFAIALGRIDPVKGLDVLVEAWHQAAPLDWPLVIAGAGEWKYVQEVKHLIAVAGLSERVHLIGEVDEQQKWSMLAAAGFLVNASRSENFGLAIAEALASGTPVVATQGTPWQIVQRERCGWWVEGTCAGIADAIRQATALADDQRNQMGQRGRLLVSTQFAWSSVAAKMLACYEQALR</sequence>
<dbReference type="InterPro" id="IPR028098">
    <property type="entry name" value="Glyco_trans_4-like_N"/>
</dbReference>
<dbReference type="EMBL" id="CP036261">
    <property type="protein sequence ID" value="QDS88879.1"/>
    <property type="molecule type" value="Genomic_DNA"/>
</dbReference>
<comment type="similarity">
    <text evidence="1">Belongs to the glycosyltransferase group 1 family. Glycosyltransferase 4 subfamily.</text>
</comment>
<dbReference type="KEGG" id="ruv:EC9_30740"/>
<dbReference type="OrthoDB" id="232381at2"/>
<accession>A0A517M215</accession>
<dbReference type="SUPFAM" id="SSF53756">
    <property type="entry name" value="UDP-Glycosyltransferase/glycogen phosphorylase"/>
    <property type="match status" value="1"/>
</dbReference>
<protein>
    <submittedName>
        <fullName evidence="6">GDP-mannose-dependent alpha-(1-6)-phosphatidylinositol monomannoside mannosyltransferase</fullName>
    </submittedName>
</protein>
<dbReference type="GO" id="GO:0016757">
    <property type="term" value="F:glycosyltransferase activity"/>
    <property type="evidence" value="ECO:0007669"/>
    <property type="project" value="UniProtKB-KW"/>
</dbReference>
<dbReference type="Gene3D" id="3.40.50.2000">
    <property type="entry name" value="Glycogen Phosphorylase B"/>
    <property type="match status" value="2"/>
</dbReference>
<dbReference type="PANTHER" id="PTHR12526">
    <property type="entry name" value="GLYCOSYLTRANSFERASE"/>
    <property type="match status" value="1"/>
</dbReference>
<dbReference type="AlphaFoldDB" id="A0A517M215"/>
<evidence type="ECO:0000259" key="5">
    <source>
        <dbReference type="Pfam" id="PF13579"/>
    </source>
</evidence>
<evidence type="ECO:0000313" key="6">
    <source>
        <dbReference type="EMBL" id="QDS88879.1"/>
    </source>
</evidence>
<dbReference type="Pfam" id="PF00534">
    <property type="entry name" value="Glycos_transf_1"/>
    <property type="match status" value="1"/>
</dbReference>
<evidence type="ECO:0000256" key="2">
    <source>
        <dbReference type="ARBA" id="ARBA00022676"/>
    </source>
</evidence>